<dbReference type="InterPro" id="IPR003817">
    <property type="entry name" value="PS_Dcarbxylase"/>
</dbReference>
<comment type="subcellular location">
    <subcellularLocation>
        <location evidence="11">Cell membrane</location>
        <topology evidence="11">Peripheral membrane protein</topology>
    </subcellularLocation>
</comment>
<dbReference type="EC" id="4.1.1.65" evidence="11"/>
<evidence type="ECO:0000256" key="2">
    <source>
        <dbReference type="ARBA" id="ARBA00022516"/>
    </source>
</evidence>
<evidence type="ECO:0000256" key="8">
    <source>
        <dbReference type="ARBA" id="ARBA00023239"/>
    </source>
</evidence>
<evidence type="ECO:0000313" key="14">
    <source>
        <dbReference type="Proteomes" id="UP000027143"/>
    </source>
</evidence>
<dbReference type="NCBIfam" id="NF003679">
    <property type="entry name" value="PRK05305.1-3"/>
    <property type="match status" value="1"/>
</dbReference>
<dbReference type="InterPro" id="IPR033175">
    <property type="entry name" value="PSD-A"/>
</dbReference>
<feature type="modified residue" description="Pyruvic acid (Ser); by autocatalysis" evidence="11">
    <location>
        <position position="190"/>
    </location>
</feature>
<comment type="caution">
    <text evidence="13">The sequence shown here is derived from an EMBL/GenBank/DDBJ whole genome shotgun (WGS) entry which is preliminary data.</text>
</comment>
<dbReference type="NCBIfam" id="NF003678">
    <property type="entry name" value="PRK05305.1-2"/>
    <property type="match status" value="1"/>
</dbReference>
<dbReference type="Proteomes" id="UP000027143">
    <property type="component" value="Unassembled WGS sequence"/>
</dbReference>
<evidence type="ECO:0000256" key="4">
    <source>
        <dbReference type="ARBA" id="ARBA00023098"/>
    </source>
</evidence>
<keyword evidence="5 11" id="KW-0472">Membrane</keyword>
<sequence>MSILQSVHNSFTPVHKEGYPFIIAFFVLSLIFGWVWSPLFWCGLVLTVWCIYFFRDPNRVIPVNSNWIISPADGRISFVEPCIPPEELGLGNEEMIRISVFMDIFSCHINRIPISGKVESIVYRPGQFANAELDKASQFNERNGMVIDSKHGKIGVVQIAGAIARRIVCWSKENDSVITGQRFGLIRFGSRLDIYIPTEVKLRVAVGQTAIAGETVLGSFDDKSSATIDFRFD</sequence>
<keyword evidence="1 11" id="KW-1003">Cell membrane</keyword>
<feature type="chain" id="PRO_5044919712" description="Phosphatidylserine decarboxylase alpha chain" evidence="11">
    <location>
        <begin position="190"/>
        <end position="233"/>
    </location>
</feature>
<comment type="pathway">
    <text evidence="11">Phospholipid metabolism; phosphatidylethanolamine biosynthesis; phosphatidylethanolamine from CDP-diacylglycerol: step 2/2.</text>
</comment>
<organism evidence="13 14">
    <name type="scientific">Bartonella quintana JK 68</name>
    <dbReference type="NCBI Taxonomy" id="1134503"/>
    <lineage>
        <taxon>Bacteria</taxon>
        <taxon>Pseudomonadati</taxon>
        <taxon>Pseudomonadota</taxon>
        <taxon>Alphaproteobacteria</taxon>
        <taxon>Hyphomicrobiales</taxon>
        <taxon>Bartonellaceae</taxon>
        <taxon>Bartonella</taxon>
    </lineage>
</organism>
<comment type="cofactor">
    <cofactor evidence="11">
        <name>pyruvate</name>
        <dbReference type="ChEBI" id="CHEBI:15361"/>
    </cofactor>
    <text evidence="11">Binds 1 pyruvoyl group covalently per subunit.</text>
</comment>
<proteinExistence type="inferred from homology"/>
<evidence type="ECO:0000256" key="11">
    <source>
        <dbReference type="HAMAP-Rule" id="MF_00664"/>
    </source>
</evidence>
<keyword evidence="8 11" id="KW-0456">Lyase</keyword>
<keyword evidence="9 11" id="KW-1208">Phospholipid metabolism</keyword>
<dbReference type="EMBL" id="AHPD01000002">
    <property type="protein sequence ID" value="KEC66886.1"/>
    <property type="molecule type" value="Genomic_DNA"/>
</dbReference>
<keyword evidence="6 11" id="KW-0865">Zymogen</keyword>
<dbReference type="PANTHER" id="PTHR35809:SF1">
    <property type="entry name" value="ARCHAETIDYLSERINE DECARBOXYLASE PROENZYME-RELATED"/>
    <property type="match status" value="1"/>
</dbReference>
<keyword evidence="12" id="KW-1133">Transmembrane helix</keyword>
<comment type="similarity">
    <text evidence="11">Belongs to the phosphatidylserine decarboxylase family. PSD-A subfamily.</text>
</comment>
<gene>
    <name evidence="11" type="primary">psd</name>
    <name evidence="13" type="ORF">O7U_00160</name>
</gene>
<evidence type="ECO:0000256" key="1">
    <source>
        <dbReference type="ARBA" id="ARBA00022475"/>
    </source>
</evidence>
<evidence type="ECO:0000256" key="12">
    <source>
        <dbReference type="SAM" id="Phobius"/>
    </source>
</evidence>
<dbReference type="PANTHER" id="PTHR35809">
    <property type="entry name" value="ARCHAETIDYLSERINE DECARBOXYLASE PROENZYME-RELATED"/>
    <property type="match status" value="1"/>
</dbReference>
<dbReference type="NCBIfam" id="NF003677">
    <property type="entry name" value="PRK05305.1-1"/>
    <property type="match status" value="1"/>
</dbReference>
<keyword evidence="10 11" id="KW-0670">Pyruvate</keyword>
<evidence type="ECO:0000256" key="7">
    <source>
        <dbReference type="ARBA" id="ARBA00023209"/>
    </source>
</evidence>
<comment type="PTM">
    <text evidence="11">Is synthesized initially as an inactive proenzyme. Formation of the active enzyme involves a self-maturation process in which the active site pyruvoyl group is generated from an internal serine residue via an autocatalytic post-translational modification. Two non-identical subunits are generated from the proenzyme in this reaction, and the pyruvate is formed at the N-terminus of the alpha chain, which is derived from the carboxyl end of the proenzyme. The post-translation cleavage follows an unusual pathway, termed non-hydrolytic serinolysis, in which the side chain hydroxyl group of the serine supplies its oxygen atom to form the C-terminus of the beta chain, while the remainder of the serine residue undergoes an oxidative deamination to produce ammonia and the pyruvoyl prosthetic group on the alpha chain.</text>
</comment>
<feature type="transmembrane region" description="Helical" evidence="12">
    <location>
        <begin position="21"/>
        <end position="54"/>
    </location>
</feature>
<dbReference type="RefSeq" id="WP_011179228.1">
    <property type="nucleotide sequence ID" value="NZ_KL446932.1"/>
</dbReference>
<evidence type="ECO:0000256" key="9">
    <source>
        <dbReference type="ARBA" id="ARBA00023264"/>
    </source>
</evidence>
<accession>A0ABR4SS59</accession>
<dbReference type="Pfam" id="PF02666">
    <property type="entry name" value="PS_Dcarbxylase"/>
    <property type="match status" value="1"/>
</dbReference>
<keyword evidence="2 11" id="KW-0444">Lipid biosynthesis</keyword>
<keyword evidence="14" id="KW-1185">Reference proteome</keyword>
<evidence type="ECO:0000256" key="3">
    <source>
        <dbReference type="ARBA" id="ARBA00022793"/>
    </source>
</evidence>
<protein>
    <recommendedName>
        <fullName evidence="11">Phosphatidylserine decarboxylase proenzyme</fullName>
        <ecNumber evidence="11">4.1.1.65</ecNumber>
    </recommendedName>
    <component>
        <recommendedName>
            <fullName evidence="11">Phosphatidylserine decarboxylase alpha chain</fullName>
        </recommendedName>
    </component>
    <component>
        <recommendedName>
            <fullName evidence="11">Phosphatidylserine decarboxylase beta chain</fullName>
        </recommendedName>
    </component>
</protein>
<comment type="subunit">
    <text evidence="11">Heterodimer of a large membrane-associated beta subunit and a small pyruvoyl-containing alpha subunit.</text>
</comment>
<dbReference type="HAMAP" id="MF_00664">
    <property type="entry name" value="PS_decarb_PSD_A"/>
    <property type="match status" value="1"/>
</dbReference>
<feature type="active site" description="Schiff-base intermediate with substrate; via pyruvic acid" evidence="11">
    <location>
        <position position="190"/>
    </location>
</feature>
<evidence type="ECO:0000256" key="5">
    <source>
        <dbReference type="ARBA" id="ARBA00023136"/>
    </source>
</evidence>
<comment type="function">
    <text evidence="11">Catalyzes the formation of phosphatidylethanolamine (PtdEtn) from phosphatidylserine (PtdSer).</text>
</comment>
<keyword evidence="4 11" id="KW-0443">Lipid metabolism</keyword>
<reference evidence="13 14" key="1">
    <citation type="submission" date="2012-04" db="EMBL/GenBank/DDBJ databases">
        <title>The Genome Sequence of Bartonella quintana JK 68.</title>
        <authorList>
            <consortium name="The Broad Institute Genome Sequencing Platform"/>
            <consortium name="The Broad Institute Genome Sequencing Center for Infectious Disease"/>
            <person name="Feldgarden M."/>
            <person name="Kirby J."/>
            <person name="Kosoy M."/>
            <person name="Birtles R."/>
            <person name="Probert W.S."/>
            <person name="Chiaraviglio L."/>
            <person name="Walker B."/>
            <person name="Young S.K."/>
            <person name="Zeng Q."/>
            <person name="Gargeya S."/>
            <person name="Fitzgerald M."/>
            <person name="Haas B."/>
            <person name="Abouelleil A."/>
            <person name="Alvarado L."/>
            <person name="Arachchi H.M."/>
            <person name="Berlin A.M."/>
            <person name="Chapman S.B."/>
            <person name="Goldberg J."/>
            <person name="Griggs A."/>
            <person name="Gujja S."/>
            <person name="Hansen M."/>
            <person name="Howarth C."/>
            <person name="Imamovic A."/>
            <person name="Larimer J."/>
            <person name="McCowen C."/>
            <person name="Montmayeur A."/>
            <person name="Murphy C."/>
            <person name="Neiman D."/>
            <person name="Pearson M."/>
            <person name="Priest M."/>
            <person name="Roberts A."/>
            <person name="Saif S."/>
            <person name="Shea T."/>
            <person name="Sisk P."/>
            <person name="Sykes S."/>
            <person name="Wortman J."/>
            <person name="Nusbaum C."/>
            <person name="Birren B."/>
        </authorList>
    </citation>
    <scope>NUCLEOTIDE SEQUENCE [LARGE SCALE GENOMIC DNA]</scope>
    <source>
        <strain evidence="13 14">JK 68</strain>
    </source>
</reference>
<evidence type="ECO:0000256" key="6">
    <source>
        <dbReference type="ARBA" id="ARBA00023145"/>
    </source>
</evidence>
<evidence type="ECO:0000256" key="10">
    <source>
        <dbReference type="ARBA" id="ARBA00023317"/>
    </source>
</evidence>
<keyword evidence="7 11" id="KW-0594">Phospholipid biosynthesis</keyword>
<feature type="chain" id="PRO_5044919711" description="Phosphatidylserine decarboxylase beta chain" evidence="11">
    <location>
        <begin position="1"/>
        <end position="189"/>
    </location>
</feature>
<keyword evidence="12" id="KW-0812">Transmembrane</keyword>
<comment type="catalytic activity">
    <reaction evidence="11">
        <text>a 1,2-diacyl-sn-glycero-3-phospho-L-serine + H(+) = a 1,2-diacyl-sn-glycero-3-phosphoethanolamine + CO2</text>
        <dbReference type="Rhea" id="RHEA:20828"/>
        <dbReference type="ChEBI" id="CHEBI:15378"/>
        <dbReference type="ChEBI" id="CHEBI:16526"/>
        <dbReference type="ChEBI" id="CHEBI:57262"/>
        <dbReference type="ChEBI" id="CHEBI:64612"/>
        <dbReference type="EC" id="4.1.1.65"/>
    </reaction>
</comment>
<keyword evidence="3 11" id="KW-0210">Decarboxylase</keyword>
<feature type="site" description="Cleavage (non-hydrolytic); by autocatalysis" evidence="11">
    <location>
        <begin position="189"/>
        <end position="190"/>
    </location>
</feature>
<dbReference type="NCBIfam" id="NF003685">
    <property type="entry name" value="PRK05305.2-5"/>
    <property type="match status" value="1"/>
</dbReference>
<name>A0ABR4SS59_BARQI</name>
<evidence type="ECO:0000313" key="13">
    <source>
        <dbReference type="EMBL" id="KEC66886.1"/>
    </source>
</evidence>